<evidence type="ECO:0000256" key="4">
    <source>
        <dbReference type="PROSITE-ProRule" id="PRU00335"/>
    </source>
</evidence>
<keyword evidence="2 4" id="KW-0238">DNA-binding</keyword>
<dbReference type="FunFam" id="1.10.10.60:FF:000141">
    <property type="entry name" value="TetR family transcriptional regulator"/>
    <property type="match status" value="1"/>
</dbReference>
<dbReference type="InterPro" id="IPR036271">
    <property type="entry name" value="Tet_transcr_reg_TetR-rel_C_sf"/>
</dbReference>
<dbReference type="PROSITE" id="PS01081">
    <property type="entry name" value="HTH_TETR_1"/>
    <property type="match status" value="1"/>
</dbReference>
<dbReference type="SUPFAM" id="SSF48498">
    <property type="entry name" value="Tetracyclin repressor-like, C-terminal domain"/>
    <property type="match status" value="1"/>
</dbReference>
<dbReference type="GO" id="GO:0045892">
    <property type="term" value="P:negative regulation of DNA-templated transcription"/>
    <property type="evidence" value="ECO:0007669"/>
    <property type="project" value="UniProtKB-ARBA"/>
</dbReference>
<accession>A0A2T0QXF6</accession>
<reference evidence="6 7" key="1">
    <citation type="submission" date="2018-03" db="EMBL/GenBank/DDBJ databases">
        <title>Genomic Encyclopedia of Archaeal and Bacterial Type Strains, Phase II (KMG-II): from individual species to whole genera.</title>
        <authorList>
            <person name="Goeker M."/>
        </authorList>
    </citation>
    <scope>NUCLEOTIDE SEQUENCE [LARGE SCALE GENOMIC DNA]</scope>
    <source>
        <strain evidence="6 7">DSM 19711</strain>
    </source>
</reference>
<proteinExistence type="predicted"/>
<dbReference type="AlphaFoldDB" id="A0A2T0QXF6"/>
<keyword evidence="7" id="KW-1185">Reference proteome</keyword>
<evidence type="ECO:0000256" key="1">
    <source>
        <dbReference type="ARBA" id="ARBA00023015"/>
    </source>
</evidence>
<dbReference type="InterPro" id="IPR009057">
    <property type="entry name" value="Homeodomain-like_sf"/>
</dbReference>
<dbReference type="GO" id="GO:0000976">
    <property type="term" value="F:transcription cis-regulatory region binding"/>
    <property type="evidence" value="ECO:0007669"/>
    <property type="project" value="TreeGrafter"/>
</dbReference>
<feature type="domain" description="HTH tetR-type" evidence="5">
    <location>
        <begin position="19"/>
        <end position="79"/>
    </location>
</feature>
<protein>
    <submittedName>
        <fullName evidence="6">TetR family transcriptional regulator</fullName>
    </submittedName>
</protein>
<dbReference type="Pfam" id="PF00440">
    <property type="entry name" value="TetR_N"/>
    <property type="match status" value="1"/>
</dbReference>
<name>A0A2T0QXF6_9ACTN</name>
<keyword evidence="1" id="KW-0805">Transcription regulation</keyword>
<evidence type="ECO:0000256" key="2">
    <source>
        <dbReference type="ARBA" id="ARBA00023125"/>
    </source>
</evidence>
<evidence type="ECO:0000259" key="5">
    <source>
        <dbReference type="PROSITE" id="PS50977"/>
    </source>
</evidence>
<dbReference type="Gene3D" id="1.10.357.10">
    <property type="entry name" value="Tetracycline Repressor, domain 2"/>
    <property type="match status" value="1"/>
</dbReference>
<gene>
    <name evidence="6" type="ORF">CLV37_116115</name>
</gene>
<organism evidence="6 7">
    <name type="scientific">Kineococcus rhizosphaerae</name>
    <dbReference type="NCBI Taxonomy" id="559628"/>
    <lineage>
        <taxon>Bacteria</taxon>
        <taxon>Bacillati</taxon>
        <taxon>Actinomycetota</taxon>
        <taxon>Actinomycetes</taxon>
        <taxon>Kineosporiales</taxon>
        <taxon>Kineosporiaceae</taxon>
        <taxon>Kineococcus</taxon>
    </lineage>
</organism>
<dbReference type="SUPFAM" id="SSF46689">
    <property type="entry name" value="Homeodomain-like"/>
    <property type="match status" value="1"/>
</dbReference>
<dbReference type="PANTHER" id="PTHR30055">
    <property type="entry name" value="HTH-TYPE TRANSCRIPTIONAL REGULATOR RUTR"/>
    <property type="match status" value="1"/>
</dbReference>
<dbReference type="InterPro" id="IPR050109">
    <property type="entry name" value="HTH-type_TetR-like_transc_reg"/>
</dbReference>
<dbReference type="InterPro" id="IPR023772">
    <property type="entry name" value="DNA-bd_HTH_TetR-type_CS"/>
</dbReference>
<dbReference type="GO" id="GO:0003700">
    <property type="term" value="F:DNA-binding transcription factor activity"/>
    <property type="evidence" value="ECO:0007669"/>
    <property type="project" value="TreeGrafter"/>
</dbReference>
<dbReference type="Gene3D" id="1.10.10.60">
    <property type="entry name" value="Homeodomain-like"/>
    <property type="match status" value="1"/>
</dbReference>
<sequence length="217" mass="23569">MSEPTAVARGRRAPRTRGDDRERAILDTAERLLGERSYADVSVDDLARGAGLSRPTFYFYFPSKESVLLALLDRVVAEARARRDEAFAQPAADAEGRWRQAIGAIAQPFRSHLAVTLAAAEARATSAAVRDVWNGVMDRFVTETATQIEAERARGAAPDGPPARDLAVALNWMNERVLHSAFAGEQPALAADDAVEVLLVVWLRTIYGTGPDVSSPR</sequence>
<evidence type="ECO:0000256" key="3">
    <source>
        <dbReference type="ARBA" id="ARBA00023163"/>
    </source>
</evidence>
<dbReference type="InterPro" id="IPR049397">
    <property type="entry name" value="EthR_C"/>
</dbReference>
<dbReference type="RefSeq" id="WP_106215328.1">
    <property type="nucleotide sequence ID" value="NZ_PVZF01000016.1"/>
</dbReference>
<evidence type="ECO:0000313" key="6">
    <source>
        <dbReference type="EMBL" id="PRY10562.1"/>
    </source>
</evidence>
<dbReference type="Proteomes" id="UP000238083">
    <property type="component" value="Unassembled WGS sequence"/>
</dbReference>
<dbReference type="EMBL" id="PVZF01000016">
    <property type="protein sequence ID" value="PRY10562.1"/>
    <property type="molecule type" value="Genomic_DNA"/>
</dbReference>
<comment type="caution">
    <text evidence="6">The sequence shown here is derived from an EMBL/GenBank/DDBJ whole genome shotgun (WGS) entry which is preliminary data.</text>
</comment>
<dbReference type="PANTHER" id="PTHR30055:SF184">
    <property type="entry name" value="HTH-TYPE TRANSCRIPTIONAL REGULATOR ETHR"/>
    <property type="match status" value="1"/>
</dbReference>
<dbReference type="InterPro" id="IPR001647">
    <property type="entry name" value="HTH_TetR"/>
</dbReference>
<dbReference type="PROSITE" id="PS50977">
    <property type="entry name" value="HTH_TETR_2"/>
    <property type="match status" value="1"/>
</dbReference>
<keyword evidence="3" id="KW-0804">Transcription</keyword>
<feature type="DNA-binding region" description="H-T-H motif" evidence="4">
    <location>
        <begin position="42"/>
        <end position="61"/>
    </location>
</feature>
<dbReference type="Pfam" id="PF21313">
    <property type="entry name" value="EthR_C"/>
    <property type="match status" value="1"/>
</dbReference>
<dbReference type="PRINTS" id="PR00455">
    <property type="entry name" value="HTHTETR"/>
</dbReference>
<dbReference type="OrthoDB" id="5242520at2"/>
<evidence type="ECO:0000313" key="7">
    <source>
        <dbReference type="Proteomes" id="UP000238083"/>
    </source>
</evidence>